<keyword evidence="3" id="KW-0812">Transmembrane</keyword>
<dbReference type="PANTHER" id="PTHR30069">
    <property type="entry name" value="TONB-DEPENDENT OUTER MEMBRANE RECEPTOR"/>
    <property type="match status" value="1"/>
</dbReference>
<evidence type="ECO:0000256" key="1">
    <source>
        <dbReference type="ARBA" id="ARBA00004571"/>
    </source>
</evidence>
<dbReference type="Pfam" id="PF07715">
    <property type="entry name" value="Plug"/>
    <property type="match status" value="1"/>
</dbReference>
<sequence length="677" mass="76039">MKKIIYISAICATFIYADEVNLGIIEVEETLEKEVVKDIHGEDIKSADVAEALFKKSPAISLKRRSGIANDIVIRGQVKDNISVTIDGAKVCGACPNRMDPPISHILANNIDYISINKGPFDVEEFGSLSAGVKITTIKPTEDIHGDINLNAGSFGYKKGAFSLSGGLDKVKFLLSASTESGGQYEDGNGDDFVGQINKNIKDKKVLPSAQYQPQYQDMDAFSKDTIMAKIFWEIADNQELRLSYTANRSDDILYPSSKMDAISDDSDIYNIEYIAKNLSKYSKELNLQLYKTEVTHPMSTKYRMASKSMGFEMTHALTTDMQGAKVKNSFDIDNHNITAGIDYSKRNWDGGYYKNGIPFPEAKFHSIYDVDTKNIAPFIKDEINLENLVLDIGLRYDDTEITTANIKYQPKDYNQLNGYITAKYNNGDIKYFAGVGKSSRVPDAKELYWVGSMGNSVGTPDLDETVNYEIDLGVEKQFEDFSFKTKIFYSILDNYIAYNSSNKKMMGDKKVSYNAYENVDASMYGIELSGTYIATESIYFDYSLSYQVGEKDNPLKGQIGTNMPEISPLKANIALNYDYDDTLSFKADIIASDSWDDIDYENGEQELDSYAILNIKATKIFAKDYELTIGIDNLLDETYAVSNTYNDLILLAVPNNQVMLLNEPARYFYANLRYKF</sequence>
<dbReference type="Gene3D" id="2.170.130.10">
    <property type="entry name" value="TonB-dependent receptor, plug domain"/>
    <property type="match status" value="1"/>
</dbReference>
<evidence type="ECO:0000259" key="8">
    <source>
        <dbReference type="Pfam" id="PF07715"/>
    </source>
</evidence>
<dbReference type="GO" id="GO:0009279">
    <property type="term" value="C:cell outer membrane"/>
    <property type="evidence" value="ECO:0007669"/>
    <property type="project" value="UniProtKB-SubCell"/>
</dbReference>
<dbReference type="PROSITE" id="PS52016">
    <property type="entry name" value="TONB_DEPENDENT_REC_3"/>
    <property type="match status" value="1"/>
</dbReference>
<dbReference type="Pfam" id="PF00593">
    <property type="entry name" value="TonB_dep_Rec_b-barrel"/>
    <property type="match status" value="1"/>
</dbReference>
<evidence type="ECO:0000256" key="4">
    <source>
        <dbReference type="ARBA" id="ARBA00023077"/>
    </source>
</evidence>
<feature type="domain" description="TonB-dependent receptor plug" evidence="8">
    <location>
        <begin position="42"/>
        <end position="131"/>
    </location>
</feature>
<evidence type="ECO:0000313" key="9">
    <source>
        <dbReference type="EMBL" id="SFV52307.1"/>
    </source>
</evidence>
<dbReference type="Gene3D" id="2.40.170.20">
    <property type="entry name" value="TonB-dependent receptor, beta-barrel domain"/>
    <property type="match status" value="1"/>
</dbReference>
<accession>A0A1W1BFN0</accession>
<dbReference type="PANTHER" id="PTHR30069:SF49">
    <property type="entry name" value="OUTER MEMBRANE PROTEIN C"/>
    <property type="match status" value="1"/>
</dbReference>
<keyword evidence="4" id="KW-0798">TonB box</keyword>
<keyword evidence="2" id="KW-0813">Transport</keyword>
<dbReference type="AlphaFoldDB" id="A0A1W1BFN0"/>
<dbReference type="GO" id="GO:0044718">
    <property type="term" value="P:siderophore transmembrane transport"/>
    <property type="evidence" value="ECO:0007669"/>
    <property type="project" value="TreeGrafter"/>
</dbReference>
<gene>
    <name evidence="9" type="ORF">MNB_SV-9-1033</name>
</gene>
<dbReference type="InterPro" id="IPR036942">
    <property type="entry name" value="Beta-barrel_TonB_sf"/>
</dbReference>
<dbReference type="InterPro" id="IPR000531">
    <property type="entry name" value="Beta-barrel_TonB"/>
</dbReference>
<dbReference type="InterPro" id="IPR037066">
    <property type="entry name" value="Plug_dom_sf"/>
</dbReference>
<dbReference type="EMBL" id="FPHG01000016">
    <property type="protein sequence ID" value="SFV52307.1"/>
    <property type="molecule type" value="Genomic_DNA"/>
</dbReference>
<protein>
    <submittedName>
        <fullName evidence="9">TonB-dependent receptor</fullName>
    </submittedName>
</protein>
<evidence type="ECO:0000259" key="7">
    <source>
        <dbReference type="Pfam" id="PF00593"/>
    </source>
</evidence>
<reference evidence="9" key="1">
    <citation type="submission" date="2016-10" db="EMBL/GenBank/DDBJ databases">
        <authorList>
            <person name="de Groot N.N."/>
        </authorList>
    </citation>
    <scope>NUCLEOTIDE SEQUENCE</scope>
</reference>
<comment type="subcellular location">
    <subcellularLocation>
        <location evidence="1">Cell outer membrane</location>
        <topology evidence="1">Multi-pass membrane protein</topology>
    </subcellularLocation>
</comment>
<evidence type="ECO:0000256" key="6">
    <source>
        <dbReference type="ARBA" id="ARBA00023237"/>
    </source>
</evidence>
<dbReference type="GO" id="GO:0015344">
    <property type="term" value="F:siderophore uptake transmembrane transporter activity"/>
    <property type="evidence" value="ECO:0007669"/>
    <property type="project" value="TreeGrafter"/>
</dbReference>
<dbReference type="InterPro" id="IPR012910">
    <property type="entry name" value="Plug_dom"/>
</dbReference>
<keyword evidence="9" id="KW-0675">Receptor</keyword>
<organism evidence="9">
    <name type="scientific">hydrothermal vent metagenome</name>
    <dbReference type="NCBI Taxonomy" id="652676"/>
    <lineage>
        <taxon>unclassified sequences</taxon>
        <taxon>metagenomes</taxon>
        <taxon>ecological metagenomes</taxon>
    </lineage>
</organism>
<name>A0A1W1BFN0_9ZZZZ</name>
<keyword evidence="6" id="KW-0998">Cell outer membrane</keyword>
<evidence type="ECO:0000256" key="5">
    <source>
        <dbReference type="ARBA" id="ARBA00023136"/>
    </source>
</evidence>
<feature type="domain" description="TonB-dependent receptor-like beta-barrel" evidence="7">
    <location>
        <begin position="184"/>
        <end position="635"/>
    </location>
</feature>
<keyword evidence="5" id="KW-0472">Membrane</keyword>
<proteinExistence type="predicted"/>
<dbReference type="InterPro" id="IPR039426">
    <property type="entry name" value="TonB-dep_rcpt-like"/>
</dbReference>
<evidence type="ECO:0000256" key="3">
    <source>
        <dbReference type="ARBA" id="ARBA00022692"/>
    </source>
</evidence>
<evidence type="ECO:0000256" key="2">
    <source>
        <dbReference type="ARBA" id="ARBA00022448"/>
    </source>
</evidence>
<dbReference type="SUPFAM" id="SSF56935">
    <property type="entry name" value="Porins"/>
    <property type="match status" value="1"/>
</dbReference>